<gene>
    <name evidence="8" type="ORF">HRJ53_12430</name>
</gene>
<evidence type="ECO:0000256" key="2">
    <source>
        <dbReference type="ARBA" id="ARBA00022723"/>
    </source>
</evidence>
<keyword evidence="3" id="KW-0255">Endonuclease</keyword>
<dbReference type="PROSITE" id="PS51257">
    <property type="entry name" value="PROKAR_LIPOPROTEIN"/>
    <property type="match status" value="1"/>
</dbReference>
<evidence type="ECO:0000256" key="3">
    <source>
        <dbReference type="ARBA" id="ARBA00022759"/>
    </source>
</evidence>
<reference evidence="8" key="1">
    <citation type="submission" date="2020-06" db="EMBL/GenBank/DDBJ databases">
        <title>Legume-microbial interactions unlock mineral nutrients during tropical forest succession.</title>
        <authorList>
            <person name="Epihov D.Z."/>
        </authorList>
    </citation>
    <scope>NUCLEOTIDE SEQUENCE [LARGE SCALE GENOMIC DNA]</scope>
    <source>
        <strain evidence="8">Pan2503</strain>
    </source>
</reference>
<evidence type="ECO:0000256" key="6">
    <source>
        <dbReference type="ARBA" id="ARBA00023180"/>
    </source>
</evidence>
<dbReference type="CDD" id="cd11010">
    <property type="entry name" value="S1-P1_nuclease"/>
    <property type="match status" value="1"/>
</dbReference>
<dbReference type="PANTHER" id="PTHR33146:SF26">
    <property type="entry name" value="ENDONUCLEASE 4"/>
    <property type="match status" value="1"/>
</dbReference>
<dbReference type="GO" id="GO:0046872">
    <property type="term" value="F:metal ion binding"/>
    <property type="evidence" value="ECO:0007669"/>
    <property type="project" value="UniProtKB-KW"/>
</dbReference>
<feature type="region of interest" description="Disordered" evidence="7">
    <location>
        <begin position="321"/>
        <end position="341"/>
    </location>
</feature>
<protein>
    <submittedName>
        <fullName evidence="8">S1/P1 nuclease</fullName>
    </submittedName>
</protein>
<dbReference type="GO" id="GO:0003676">
    <property type="term" value="F:nucleic acid binding"/>
    <property type="evidence" value="ECO:0007669"/>
    <property type="project" value="InterPro"/>
</dbReference>
<dbReference type="Gene3D" id="1.10.575.10">
    <property type="entry name" value="P1 Nuclease"/>
    <property type="match status" value="1"/>
</dbReference>
<dbReference type="Pfam" id="PF02265">
    <property type="entry name" value="S1-P1_nuclease"/>
    <property type="match status" value="1"/>
</dbReference>
<dbReference type="GO" id="GO:0004519">
    <property type="term" value="F:endonuclease activity"/>
    <property type="evidence" value="ECO:0007669"/>
    <property type="project" value="UniProtKB-KW"/>
</dbReference>
<evidence type="ECO:0000313" key="8">
    <source>
        <dbReference type="EMBL" id="MBA0085796.1"/>
    </source>
</evidence>
<keyword evidence="5" id="KW-1015">Disulfide bond</keyword>
<sequence length="341" mass="38298">MRKKFFLVAGALAACLGAPRARGWGCKGHQAVALIAEKHLTPEAQQLVETLLGANPIDPKLKRWCGNATRDLLMDAATWADDVRNERRNGPWHYIDIPRGKHKGSLEEYCGADGCVTRAIEQERAILKDQSADPLKRAEAIRYIIHFVGDMHQPLHVINNGDNGGNCVPVRYLHHEPLLNPERPEREDYSPNLHQIWDTEIVERDMEVSSPHRYADELDQKFRAESAAWEAEGVHVENWAWEVHERAESEVYDAFSTKIPIEPDVKPKGCSDNHHIGKRMLEKHLVAGEPYQLRAAKTAGRGLAEAGMRLAMILNDAAKEPRSAPETRNRASIDVGVFTAE</sequence>
<evidence type="ECO:0000256" key="7">
    <source>
        <dbReference type="SAM" id="MobiDB-lite"/>
    </source>
</evidence>
<evidence type="ECO:0000256" key="4">
    <source>
        <dbReference type="ARBA" id="ARBA00022801"/>
    </source>
</evidence>
<comment type="caution">
    <text evidence="8">The sequence shown here is derived from an EMBL/GenBank/DDBJ whole genome shotgun (WGS) entry which is preliminary data.</text>
</comment>
<proteinExistence type="predicted"/>
<keyword evidence="9" id="KW-1185">Reference proteome</keyword>
<accession>A0A7V8NQV4</accession>
<keyword evidence="2" id="KW-0479">Metal-binding</keyword>
<dbReference type="InterPro" id="IPR003154">
    <property type="entry name" value="S1/P1nuclease"/>
</dbReference>
<keyword evidence="6" id="KW-0325">Glycoprotein</keyword>
<dbReference type="InterPro" id="IPR008947">
    <property type="entry name" value="PLipase_C/P1_nuclease_dom_sf"/>
</dbReference>
<feature type="compositionally biased region" description="Basic and acidic residues" evidence="7">
    <location>
        <begin position="321"/>
        <end position="331"/>
    </location>
</feature>
<dbReference type="Proteomes" id="UP000567293">
    <property type="component" value="Unassembled WGS sequence"/>
</dbReference>
<keyword evidence="1" id="KW-0540">Nuclease</keyword>
<dbReference type="EMBL" id="JACDQQ010001215">
    <property type="protein sequence ID" value="MBA0085796.1"/>
    <property type="molecule type" value="Genomic_DNA"/>
</dbReference>
<dbReference type="GO" id="GO:0006308">
    <property type="term" value="P:DNA catabolic process"/>
    <property type="evidence" value="ECO:0007669"/>
    <property type="project" value="InterPro"/>
</dbReference>
<organism evidence="8 9">
    <name type="scientific">Candidatus Acidiferrum panamense</name>
    <dbReference type="NCBI Taxonomy" id="2741543"/>
    <lineage>
        <taxon>Bacteria</taxon>
        <taxon>Pseudomonadati</taxon>
        <taxon>Acidobacteriota</taxon>
        <taxon>Terriglobia</taxon>
        <taxon>Candidatus Acidiferrales</taxon>
        <taxon>Candidatus Acidiferrum</taxon>
    </lineage>
</organism>
<name>A0A7V8NQV4_9BACT</name>
<dbReference type="AlphaFoldDB" id="A0A7V8NQV4"/>
<dbReference type="GO" id="GO:0016788">
    <property type="term" value="F:hydrolase activity, acting on ester bonds"/>
    <property type="evidence" value="ECO:0007669"/>
    <property type="project" value="InterPro"/>
</dbReference>
<dbReference type="SUPFAM" id="SSF48537">
    <property type="entry name" value="Phospholipase C/P1 nuclease"/>
    <property type="match status" value="1"/>
</dbReference>
<evidence type="ECO:0000313" key="9">
    <source>
        <dbReference type="Proteomes" id="UP000567293"/>
    </source>
</evidence>
<dbReference type="PANTHER" id="PTHR33146">
    <property type="entry name" value="ENDONUCLEASE 4"/>
    <property type="match status" value="1"/>
</dbReference>
<evidence type="ECO:0000256" key="5">
    <source>
        <dbReference type="ARBA" id="ARBA00023157"/>
    </source>
</evidence>
<keyword evidence="4" id="KW-0378">Hydrolase</keyword>
<evidence type="ECO:0000256" key="1">
    <source>
        <dbReference type="ARBA" id="ARBA00022722"/>
    </source>
</evidence>